<protein>
    <submittedName>
        <fullName evidence="10">Uncharacterized protein</fullName>
    </submittedName>
</protein>
<dbReference type="PROSITE" id="PS00138">
    <property type="entry name" value="SUBTILASE_SER"/>
    <property type="match status" value="1"/>
</dbReference>
<feature type="domain" description="Inhibitor I9" evidence="9">
    <location>
        <begin position="71"/>
        <end position="154"/>
    </location>
</feature>
<dbReference type="CDD" id="cd04077">
    <property type="entry name" value="Peptidases_S8_PCSK9_ProteinaseK_like"/>
    <property type="match status" value="1"/>
</dbReference>
<dbReference type="InterPro" id="IPR023828">
    <property type="entry name" value="Peptidase_S8_Ser-AS"/>
</dbReference>
<dbReference type="InterPro" id="IPR034193">
    <property type="entry name" value="PCSK9_ProteinaseK-like"/>
</dbReference>
<feature type="active site" description="Charge relay system" evidence="5">
    <location>
        <position position="230"/>
    </location>
</feature>
<dbReference type="PROSITE" id="PS00137">
    <property type="entry name" value="SUBTILASE_HIS"/>
    <property type="match status" value="1"/>
</dbReference>
<evidence type="ECO:0000256" key="2">
    <source>
        <dbReference type="ARBA" id="ARBA00022670"/>
    </source>
</evidence>
<dbReference type="PANTHER" id="PTHR43806">
    <property type="entry name" value="PEPTIDASE S8"/>
    <property type="match status" value="1"/>
</dbReference>
<evidence type="ECO:0000256" key="4">
    <source>
        <dbReference type="ARBA" id="ARBA00022825"/>
    </source>
</evidence>
<dbReference type="PROSITE" id="PS51892">
    <property type="entry name" value="SUBTILASE"/>
    <property type="match status" value="1"/>
</dbReference>
<dbReference type="AlphaFoldDB" id="A0A9W4TTK6"/>
<dbReference type="InterPro" id="IPR000209">
    <property type="entry name" value="Peptidase_S8/S53_dom"/>
</dbReference>
<dbReference type="GO" id="GO:0006508">
    <property type="term" value="P:proteolysis"/>
    <property type="evidence" value="ECO:0007669"/>
    <property type="project" value="UniProtKB-KW"/>
</dbReference>
<dbReference type="Gene3D" id="3.30.70.80">
    <property type="entry name" value="Peptidase S8 propeptide/proteinase inhibitor I9"/>
    <property type="match status" value="1"/>
</dbReference>
<dbReference type="FunFam" id="3.40.50.200:FF:000007">
    <property type="entry name" value="Subtilisin-like serine protease"/>
    <property type="match status" value="1"/>
</dbReference>
<dbReference type="PRINTS" id="PR00723">
    <property type="entry name" value="SUBTILISIN"/>
</dbReference>
<feature type="signal peptide" evidence="7">
    <location>
        <begin position="1"/>
        <end position="19"/>
    </location>
</feature>
<dbReference type="InterPro" id="IPR037045">
    <property type="entry name" value="S8pro/Inhibitor_I9_sf"/>
</dbReference>
<sequence>MVHLYSLSTAALIVTTVQSLIIPDIASLFNFNDLFNHQIEKQIPLINEVKSYASKLLDFDHPSKKVIPDHYIIVLNDNLSNTELLNHQVTLETKYEEMMSMLTKRHEDVNYNPLSFFKIDNFLTGYTGYFTKDFIENLSKHPHVKFIEQDSVMSVNEFDIQKDATWGISRVSHRENLNNDQYLYDSDAGKGVTAYVVDTGIKVEHDEFEGRAVWGDSFAFPKLKVDGHGHGTHVAGTIGSKTYGIAKNVNLVAVGVMSILGTGSTSDIIKGLEFCVQDHQQNIKSKSKFFKGSVVNMSIGGGISEALDLAVNAATKSGLNIAVAAGNDNQDACNYSPARASGPITVGATTINDAKADFSNFGKCVDVFAPGENIESTFIWSDTTVMSGTSMASPHVAGLLAYYLSLLPGHNSEFYTDPSIIQNKVIKYGTKGIITGLDKESPNNLIYNGGGQNLTNLEL</sequence>
<keyword evidence="7" id="KW-0732">Signal</keyword>
<feature type="active site" description="Charge relay system" evidence="5">
    <location>
        <position position="390"/>
    </location>
</feature>
<dbReference type="OrthoDB" id="206201at2759"/>
<reference evidence="10" key="1">
    <citation type="submission" date="2022-12" db="EMBL/GenBank/DDBJ databases">
        <authorList>
            <person name="Brejova B."/>
        </authorList>
    </citation>
    <scope>NUCLEOTIDE SEQUENCE</scope>
</reference>
<gene>
    <name evidence="10" type="ORF">CANVERA_P2581</name>
</gene>
<evidence type="ECO:0000256" key="3">
    <source>
        <dbReference type="ARBA" id="ARBA00022801"/>
    </source>
</evidence>
<keyword evidence="2 5" id="KW-0645">Protease</keyword>
<keyword evidence="4 5" id="KW-0720">Serine protease</keyword>
<dbReference type="EMBL" id="CANTUO010000002">
    <property type="protein sequence ID" value="CAI5758068.1"/>
    <property type="molecule type" value="Genomic_DNA"/>
</dbReference>
<comment type="caution">
    <text evidence="10">The sequence shown here is derived from an EMBL/GenBank/DDBJ whole genome shotgun (WGS) entry which is preliminary data.</text>
</comment>
<dbReference type="GO" id="GO:0004252">
    <property type="term" value="F:serine-type endopeptidase activity"/>
    <property type="evidence" value="ECO:0007669"/>
    <property type="project" value="UniProtKB-UniRule"/>
</dbReference>
<dbReference type="Pfam" id="PF00082">
    <property type="entry name" value="Peptidase_S8"/>
    <property type="match status" value="1"/>
</dbReference>
<keyword evidence="3 5" id="KW-0378">Hydrolase</keyword>
<evidence type="ECO:0000256" key="7">
    <source>
        <dbReference type="SAM" id="SignalP"/>
    </source>
</evidence>
<evidence type="ECO:0000256" key="5">
    <source>
        <dbReference type="PROSITE-ProRule" id="PRU01240"/>
    </source>
</evidence>
<keyword evidence="11" id="KW-1185">Reference proteome</keyword>
<name>A0A9W4TTK6_9ASCO</name>
<dbReference type="InterPro" id="IPR022398">
    <property type="entry name" value="Peptidase_S8_His-AS"/>
</dbReference>
<dbReference type="Proteomes" id="UP001152885">
    <property type="component" value="Unassembled WGS sequence"/>
</dbReference>
<evidence type="ECO:0000313" key="11">
    <source>
        <dbReference type="Proteomes" id="UP001152885"/>
    </source>
</evidence>
<dbReference type="InterPro" id="IPR050131">
    <property type="entry name" value="Peptidase_S8_subtilisin-like"/>
</dbReference>
<accession>A0A9W4TTK6</accession>
<dbReference type="Pfam" id="PF05922">
    <property type="entry name" value="Inhibitor_I9"/>
    <property type="match status" value="1"/>
</dbReference>
<dbReference type="SUPFAM" id="SSF54897">
    <property type="entry name" value="Protease propeptides/inhibitors"/>
    <property type="match status" value="1"/>
</dbReference>
<comment type="similarity">
    <text evidence="1 5 6">Belongs to the peptidase S8 family.</text>
</comment>
<feature type="domain" description="Peptidase S8/S53" evidence="8">
    <location>
        <begin position="189"/>
        <end position="409"/>
    </location>
</feature>
<evidence type="ECO:0000259" key="9">
    <source>
        <dbReference type="Pfam" id="PF05922"/>
    </source>
</evidence>
<dbReference type="SUPFAM" id="SSF52743">
    <property type="entry name" value="Subtilisin-like"/>
    <property type="match status" value="1"/>
</dbReference>
<dbReference type="PROSITE" id="PS00136">
    <property type="entry name" value="SUBTILASE_ASP"/>
    <property type="match status" value="1"/>
</dbReference>
<dbReference type="InterPro" id="IPR010259">
    <property type="entry name" value="S8pro/Inhibitor_I9"/>
</dbReference>
<evidence type="ECO:0000313" key="10">
    <source>
        <dbReference type="EMBL" id="CAI5758068.1"/>
    </source>
</evidence>
<dbReference type="PANTHER" id="PTHR43806:SF11">
    <property type="entry name" value="CEREVISIN-RELATED"/>
    <property type="match status" value="1"/>
</dbReference>
<feature type="active site" description="Charge relay system" evidence="5">
    <location>
        <position position="198"/>
    </location>
</feature>
<evidence type="ECO:0000256" key="1">
    <source>
        <dbReference type="ARBA" id="ARBA00011073"/>
    </source>
</evidence>
<dbReference type="InterPro" id="IPR036852">
    <property type="entry name" value="Peptidase_S8/S53_dom_sf"/>
</dbReference>
<evidence type="ECO:0000256" key="6">
    <source>
        <dbReference type="RuleBase" id="RU003355"/>
    </source>
</evidence>
<dbReference type="InterPro" id="IPR015500">
    <property type="entry name" value="Peptidase_S8_subtilisin-rel"/>
</dbReference>
<feature type="chain" id="PRO_5040892668" evidence="7">
    <location>
        <begin position="20"/>
        <end position="459"/>
    </location>
</feature>
<dbReference type="InterPro" id="IPR023827">
    <property type="entry name" value="Peptidase_S8_Asp-AS"/>
</dbReference>
<proteinExistence type="inferred from homology"/>
<organism evidence="10 11">
    <name type="scientific">Candida verbasci</name>
    <dbReference type="NCBI Taxonomy" id="1227364"/>
    <lineage>
        <taxon>Eukaryota</taxon>
        <taxon>Fungi</taxon>
        <taxon>Dikarya</taxon>
        <taxon>Ascomycota</taxon>
        <taxon>Saccharomycotina</taxon>
        <taxon>Pichiomycetes</taxon>
        <taxon>Debaryomycetaceae</taxon>
        <taxon>Candida/Lodderomyces clade</taxon>
        <taxon>Candida</taxon>
    </lineage>
</organism>
<evidence type="ECO:0000259" key="8">
    <source>
        <dbReference type="Pfam" id="PF00082"/>
    </source>
</evidence>
<dbReference type="Gene3D" id="3.40.50.200">
    <property type="entry name" value="Peptidase S8/S53 domain"/>
    <property type="match status" value="1"/>
</dbReference>